<dbReference type="InterPro" id="IPR036908">
    <property type="entry name" value="RlpA-like_sf"/>
</dbReference>
<sequence>MVSTTKTIVVVITHNCIAGSGCHASTSASPLPLSSRRSARACLHPPARQGSPLHAPCPQILPGAPRERPDGDWQGVTALHAVLCLALEPSRPPSPSSSFPLLSTSLSSPPFRSLPSFTINCLPAALLLSTLYRLEVYRCLSFIHILCTLYRDPVISTSLYDSPTQSLTTCPSLAFTRIASRFTFIFHHTTAFQHLINHFLSVKMKTSSIVASVLFGSMAAAAPMLNKRAYVTHTSTLIQTEVTYTTVYADEVAPKASQTDAAFYEKTGRPSGRPTVSSKPVSSAAPVQSSTAKSSAVAIPKPSSSTFVPPPAPTTTQAPPKTTSQPPVAQPTTTSKAKPTTTQVQPPPVQPSTTSVAPVPAPSSSAPAKPSTPSTGGGETHSDGSMTIHPFGGALGSCGQPINDSDMMVALASDVYGASTYDVMTGNPTNKYCGMKINITYKGKTVPATIMDKCDGCTRGGLDVSQAIWDQLVGAPGDRLQGMSWTAA</sequence>
<dbReference type="OrthoDB" id="406505at2759"/>
<dbReference type="SUPFAM" id="SSF50685">
    <property type="entry name" value="Barwin-like endoglucanases"/>
    <property type="match status" value="1"/>
</dbReference>
<dbReference type="EMBL" id="CAOQHR010000008">
    <property type="protein sequence ID" value="CAI6338368.1"/>
    <property type="molecule type" value="Genomic_DNA"/>
</dbReference>
<dbReference type="InterPro" id="IPR051477">
    <property type="entry name" value="Expansin_CellWall"/>
</dbReference>
<organism evidence="3 4">
    <name type="scientific">Periconia digitata</name>
    <dbReference type="NCBI Taxonomy" id="1303443"/>
    <lineage>
        <taxon>Eukaryota</taxon>
        <taxon>Fungi</taxon>
        <taxon>Dikarya</taxon>
        <taxon>Ascomycota</taxon>
        <taxon>Pezizomycotina</taxon>
        <taxon>Dothideomycetes</taxon>
        <taxon>Pleosporomycetidae</taxon>
        <taxon>Pleosporales</taxon>
        <taxon>Massarineae</taxon>
        <taxon>Periconiaceae</taxon>
        <taxon>Periconia</taxon>
    </lineage>
</organism>
<evidence type="ECO:0000313" key="3">
    <source>
        <dbReference type="EMBL" id="CAI6338368.1"/>
    </source>
</evidence>
<dbReference type="Proteomes" id="UP001152607">
    <property type="component" value="Unassembled WGS sequence"/>
</dbReference>
<dbReference type="PANTHER" id="PTHR31836:SF28">
    <property type="entry name" value="SRCR DOMAIN-CONTAINING PROTEIN-RELATED"/>
    <property type="match status" value="1"/>
</dbReference>
<gene>
    <name evidence="3" type="ORF">PDIGIT_LOCUS11496</name>
</gene>
<keyword evidence="1" id="KW-0732">Signal</keyword>
<dbReference type="CDD" id="cd22191">
    <property type="entry name" value="DPBB_RlpA_EXP_N-like"/>
    <property type="match status" value="1"/>
</dbReference>
<accession>A0A9W4UQ82</accession>
<name>A0A9W4UQ82_9PLEO</name>
<feature type="compositionally biased region" description="Low complexity" evidence="2">
    <location>
        <begin position="314"/>
        <end position="344"/>
    </location>
</feature>
<feature type="compositionally biased region" description="Low complexity" evidence="2">
    <location>
        <begin position="351"/>
        <end position="374"/>
    </location>
</feature>
<evidence type="ECO:0000313" key="4">
    <source>
        <dbReference type="Proteomes" id="UP001152607"/>
    </source>
</evidence>
<evidence type="ECO:0000256" key="1">
    <source>
        <dbReference type="ARBA" id="ARBA00022729"/>
    </source>
</evidence>
<feature type="region of interest" description="Disordered" evidence="2">
    <location>
        <begin position="265"/>
        <end position="392"/>
    </location>
</feature>
<keyword evidence="4" id="KW-1185">Reference proteome</keyword>
<dbReference type="Gene3D" id="2.40.40.10">
    <property type="entry name" value="RlpA-like domain"/>
    <property type="match status" value="1"/>
</dbReference>
<reference evidence="3" key="1">
    <citation type="submission" date="2023-01" db="EMBL/GenBank/DDBJ databases">
        <authorList>
            <person name="Van Ghelder C."/>
            <person name="Rancurel C."/>
        </authorList>
    </citation>
    <scope>NUCLEOTIDE SEQUENCE</scope>
    <source>
        <strain evidence="3">CNCM I-4278</strain>
    </source>
</reference>
<dbReference type="AlphaFoldDB" id="A0A9W4UQ82"/>
<protein>
    <submittedName>
        <fullName evidence="3">Uncharacterized protein</fullName>
    </submittedName>
</protein>
<feature type="compositionally biased region" description="Low complexity" evidence="2">
    <location>
        <begin position="274"/>
        <end position="292"/>
    </location>
</feature>
<dbReference type="PANTHER" id="PTHR31836">
    <property type="match status" value="1"/>
</dbReference>
<dbReference type="PROSITE" id="PS51257">
    <property type="entry name" value="PROKAR_LIPOPROTEIN"/>
    <property type="match status" value="1"/>
</dbReference>
<proteinExistence type="predicted"/>
<comment type="caution">
    <text evidence="3">The sequence shown here is derived from an EMBL/GenBank/DDBJ whole genome shotgun (WGS) entry which is preliminary data.</text>
</comment>
<evidence type="ECO:0000256" key="2">
    <source>
        <dbReference type="SAM" id="MobiDB-lite"/>
    </source>
</evidence>